<organism evidence="2 3">
    <name type="scientific">Mycobacterium phage Nepal</name>
    <dbReference type="NCBI Taxonomy" id="2927981"/>
    <lineage>
        <taxon>Viruses</taxon>
        <taxon>Duplodnaviria</taxon>
        <taxon>Heunggongvirae</taxon>
        <taxon>Uroviricota</taxon>
        <taxon>Caudoviricetes</taxon>
        <taxon>Fromanvirus</taxon>
        <taxon>Fromanvirus nepal</taxon>
    </lineage>
</organism>
<accession>I3WUB5</accession>
<protein>
    <submittedName>
        <fullName evidence="2">Uncharacterized protein</fullName>
    </submittedName>
</protein>
<dbReference type="Proteomes" id="UP000006066">
    <property type="component" value="Segment"/>
</dbReference>
<reference evidence="3" key="1">
    <citation type="submission" date="2012-02" db="EMBL/GenBank/DDBJ databases">
        <authorList>
            <person name="Bajgain P."/>
            <person name="Fisher J.N.B."/>
            <person name="Lunt B.L."/>
            <person name="Sheflo M.A."/>
            <person name="Brighton A.K."/>
            <person name="Adawi E.C."/>
            <person name="Christiansen M.R."/>
            <person name="Ferguson N.C."/>
            <person name="Gardner A.V."/>
            <person name="Irons D.L."/>
            <person name="Jensen J."/>
            <person name="Kennedy A."/>
            <person name="Lloyd J.S."/>
            <person name="Marlow S."/>
            <person name="Mason S.J."/>
            <person name="McCord T.M."/>
            <person name="Merrill B.D."/>
            <person name="Nelson E.P."/>
            <person name="Norton C.S."/>
            <person name="Pettersson S.M."/>
            <person name="Poe D.E."/>
            <person name="Russell R.C."/>
            <person name="Smith T.C."/>
            <person name="Sullivan S."/>
            <person name="Williams K.R."/>
            <person name="Burnett S.H."/>
            <person name="Breakwell D.P."/>
            <person name="Grose J.H."/>
        </authorList>
    </citation>
    <scope>NUCLEOTIDE SEQUENCE [LARGE SCALE GENOMIC DNA]</scope>
</reference>
<gene>
    <name evidence="2" type="ORF">NEPAL_95</name>
</gene>
<keyword evidence="3" id="KW-1185">Reference proteome</keyword>
<dbReference type="EMBL" id="JQ698665">
    <property type="protein sequence ID" value="AFL46586.1"/>
    <property type="molecule type" value="Genomic_DNA"/>
</dbReference>
<evidence type="ECO:0000313" key="2">
    <source>
        <dbReference type="EMBL" id="AFL46586.1"/>
    </source>
</evidence>
<proteinExistence type="predicted"/>
<feature type="region of interest" description="Disordered" evidence="1">
    <location>
        <begin position="1"/>
        <end position="31"/>
    </location>
</feature>
<dbReference type="InterPro" id="IPR055883">
    <property type="entry name" value="DUF7460"/>
</dbReference>
<name>I3WUB5_9CAUD</name>
<dbReference type="Pfam" id="PF24259">
    <property type="entry name" value="DUF7460"/>
    <property type="match status" value="1"/>
</dbReference>
<evidence type="ECO:0000313" key="3">
    <source>
        <dbReference type="Proteomes" id="UP000006066"/>
    </source>
</evidence>
<sequence>MIHRDRGDPPTTEFTVPRKGRRTERSSEMNSTVKQAIALGREAGVQVQPWGGDEVRLNGGMIMSASDAIGWGIRRAAVR</sequence>
<evidence type="ECO:0000256" key="1">
    <source>
        <dbReference type="SAM" id="MobiDB-lite"/>
    </source>
</evidence>